<gene>
    <name evidence="1" type="ORF">GCM10023210_13970</name>
</gene>
<accession>A0ABP9M5U6</accession>
<evidence type="ECO:0000313" key="2">
    <source>
        <dbReference type="Proteomes" id="UP001500353"/>
    </source>
</evidence>
<sequence>MKALEKLNNVEKGRLLADLLPEELPSIILFMEQETKNFLDNEAEIKANWKGTLVTAQFWFTLVNNIDRAIKKCGNRLYKNHSWFADQLFDSYDALFSIYCIVEYSSKEQCNTKLRQGIHFFFGDEPLILAIVNNTSHG</sequence>
<name>A0ABP9M5U6_9FLAO</name>
<protein>
    <submittedName>
        <fullName evidence="1">Uncharacterized protein</fullName>
    </submittedName>
</protein>
<organism evidence="1 2">
    <name type="scientific">Chryseobacterium ginsengisoli</name>
    <dbReference type="NCBI Taxonomy" id="363853"/>
    <lineage>
        <taxon>Bacteria</taxon>
        <taxon>Pseudomonadati</taxon>
        <taxon>Bacteroidota</taxon>
        <taxon>Flavobacteriia</taxon>
        <taxon>Flavobacteriales</taxon>
        <taxon>Weeksellaceae</taxon>
        <taxon>Chryseobacterium group</taxon>
        <taxon>Chryseobacterium</taxon>
    </lineage>
</organism>
<comment type="caution">
    <text evidence="1">The sequence shown here is derived from an EMBL/GenBank/DDBJ whole genome shotgun (WGS) entry which is preliminary data.</text>
</comment>
<dbReference type="EMBL" id="BAABHX010000002">
    <property type="protein sequence ID" value="GAA5089311.1"/>
    <property type="molecule type" value="Genomic_DNA"/>
</dbReference>
<proteinExistence type="predicted"/>
<dbReference type="Proteomes" id="UP001500353">
    <property type="component" value="Unassembled WGS sequence"/>
</dbReference>
<keyword evidence="2" id="KW-1185">Reference proteome</keyword>
<reference evidence="2" key="1">
    <citation type="journal article" date="2019" name="Int. J. Syst. Evol. Microbiol.">
        <title>The Global Catalogue of Microorganisms (GCM) 10K type strain sequencing project: providing services to taxonomists for standard genome sequencing and annotation.</title>
        <authorList>
            <consortium name="The Broad Institute Genomics Platform"/>
            <consortium name="The Broad Institute Genome Sequencing Center for Infectious Disease"/>
            <person name="Wu L."/>
            <person name="Ma J."/>
        </authorList>
    </citation>
    <scope>NUCLEOTIDE SEQUENCE [LARGE SCALE GENOMIC DNA]</scope>
    <source>
        <strain evidence="2">JCM 18019</strain>
    </source>
</reference>
<evidence type="ECO:0000313" key="1">
    <source>
        <dbReference type="EMBL" id="GAA5089311.1"/>
    </source>
</evidence>